<dbReference type="Gene3D" id="3.20.20.80">
    <property type="entry name" value="Glycosidases"/>
    <property type="match status" value="1"/>
</dbReference>
<keyword evidence="12" id="KW-1185">Reference proteome</keyword>
<proteinExistence type="inferred from homology"/>
<evidence type="ECO:0000256" key="10">
    <source>
        <dbReference type="RuleBase" id="RU361207"/>
    </source>
</evidence>
<evidence type="ECO:0000256" key="4">
    <source>
        <dbReference type="ARBA" id="ARBA00020295"/>
    </source>
</evidence>
<evidence type="ECO:0000256" key="2">
    <source>
        <dbReference type="ARBA" id="ARBA00005684"/>
    </source>
</evidence>
<evidence type="ECO:0000313" key="11">
    <source>
        <dbReference type="EMBL" id="MDQ7251434.1"/>
    </source>
</evidence>
<dbReference type="InterPro" id="IPR017853">
    <property type="entry name" value="GH"/>
</dbReference>
<dbReference type="Proteomes" id="UP001230156">
    <property type="component" value="Unassembled WGS sequence"/>
</dbReference>
<dbReference type="EMBL" id="JAUYVI010000011">
    <property type="protein sequence ID" value="MDQ7251434.1"/>
    <property type="molecule type" value="Genomic_DNA"/>
</dbReference>
<dbReference type="EC" id="2.4.1.25" evidence="3 10"/>
<keyword evidence="5 10" id="KW-0328">Glycosyltransferase</keyword>
<evidence type="ECO:0000313" key="12">
    <source>
        <dbReference type="Proteomes" id="UP001230156"/>
    </source>
</evidence>
<gene>
    <name evidence="11" type="primary">malQ</name>
    <name evidence="11" type="ORF">Q8A70_27355</name>
</gene>
<evidence type="ECO:0000256" key="6">
    <source>
        <dbReference type="ARBA" id="ARBA00022679"/>
    </source>
</evidence>
<comment type="catalytic activity">
    <reaction evidence="1 10">
        <text>Transfers a segment of a (1-&gt;4)-alpha-D-glucan to a new position in an acceptor, which may be glucose or a (1-&gt;4)-alpha-D-glucan.</text>
        <dbReference type="EC" id="2.4.1.25"/>
    </reaction>
</comment>
<comment type="similarity">
    <text evidence="2 10">Belongs to the disproportionating enzyme family.</text>
</comment>
<keyword evidence="7 10" id="KW-0119">Carbohydrate metabolism</keyword>
<accession>A0ABU0YUR0</accession>
<dbReference type="PANTHER" id="PTHR32438">
    <property type="entry name" value="4-ALPHA-GLUCANOTRANSFERASE DPE1, CHLOROPLASTIC/AMYLOPLASTIC"/>
    <property type="match status" value="1"/>
</dbReference>
<dbReference type="SUPFAM" id="SSF51445">
    <property type="entry name" value="(Trans)glycosidases"/>
    <property type="match status" value="1"/>
</dbReference>
<dbReference type="NCBIfam" id="TIGR00217">
    <property type="entry name" value="malQ"/>
    <property type="match status" value="1"/>
</dbReference>
<dbReference type="GO" id="GO:0004134">
    <property type="term" value="F:4-alpha-glucanotransferase activity"/>
    <property type="evidence" value="ECO:0007669"/>
    <property type="project" value="UniProtKB-EC"/>
</dbReference>
<comment type="caution">
    <text evidence="11">The sequence shown here is derived from an EMBL/GenBank/DDBJ whole genome shotgun (WGS) entry which is preliminary data.</text>
</comment>
<name>A0ABU0YUR0_9PROT</name>
<evidence type="ECO:0000256" key="8">
    <source>
        <dbReference type="ARBA" id="ARBA00031423"/>
    </source>
</evidence>
<reference evidence="12" key="1">
    <citation type="submission" date="2023-08" db="EMBL/GenBank/DDBJ databases">
        <title>Rhodospirillaceae gen. nov., a novel taxon isolated from the Yangtze River Yuezi River estuary sludge.</title>
        <authorList>
            <person name="Ruan L."/>
        </authorList>
    </citation>
    <scope>NUCLEOTIDE SEQUENCE [LARGE SCALE GENOMIC DNA]</scope>
    <source>
        <strain evidence="12">R-7</strain>
    </source>
</reference>
<evidence type="ECO:0000256" key="3">
    <source>
        <dbReference type="ARBA" id="ARBA00012560"/>
    </source>
</evidence>
<evidence type="ECO:0000256" key="1">
    <source>
        <dbReference type="ARBA" id="ARBA00000439"/>
    </source>
</evidence>
<sequence length="647" mass="69694">MKTDAQLQRAAKAAGILTEWQDVHGRTRIIAPDTLRTLLDILGTAPQAAGVPPLITAEAGQAYAIPGTASKSQAPQEPGYYERKHGKQSYTLAVAPARGTGGKAGRRGWGLSVQLYSLYRKADGGIGSYGALRDFMRGSAESGAGAVAVSPLHAQFTADPWRFSPYAPSSRLWMNALHIDTGEAAAILDLKPPKLAPRQGAGGDALIAWPESSRAKLKALRGLFDAARKARAFEDGHPAARSLAAFCRAGGASLLAHATFEALHAHFFGADRALGNWATWPAEYRDPGGPAVRRFARQNAETVDFHIFLQWLAARQFKSAADSGRDAKMALGIIKDIAVGADGGGSEAWGNQGRMLAGASIGAPPDAFNTLGQSWGVTTFSPTALSATGFATYVELLRSALQDAGGIRVDHVLGLRRLWVVPNGAEAKYGAYLRYPLTDLLRLTALEAHRAGAVVLGEDLGTVPEGFREELDGFGIKGMQVLWFEREGQRFLPPRKWRKNAVGMTTTHDLPTIAGWWLGKDIAWRKRLKLFAARDGAAQAAADRKRDRAQLWDSFVRAGVAEGRAPGTHDVARVLTGAIDYLGQTACDLVLLPLEDALGRKEQPNLPGTTTEHPNWRRRILIEAGEICRQKRVASRLRRLAAGRVKP</sequence>
<dbReference type="RefSeq" id="WP_379961803.1">
    <property type="nucleotide sequence ID" value="NZ_JAUYVI010000011.1"/>
</dbReference>
<keyword evidence="6 10" id="KW-0808">Transferase</keyword>
<dbReference type="PANTHER" id="PTHR32438:SF5">
    <property type="entry name" value="4-ALPHA-GLUCANOTRANSFERASE DPE1, CHLOROPLASTIC_AMYLOPLASTIC"/>
    <property type="match status" value="1"/>
</dbReference>
<evidence type="ECO:0000256" key="5">
    <source>
        <dbReference type="ARBA" id="ARBA00022676"/>
    </source>
</evidence>
<dbReference type="InterPro" id="IPR003385">
    <property type="entry name" value="Glyco_hydro_77"/>
</dbReference>
<protein>
    <recommendedName>
        <fullName evidence="4 10">4-alpha-glucanotransferase</fullName>
        <ecNumber evidence="3 10">2.4.1.25</ecNumber>
    </recommendedName>
    <alternativeName>
        <fullName evidence="8 10">Amylomaltase</fullName>
    </alternativeName>
    <alternativeName>
        <fullName evidence="9 10">Disproportionating enzyme</fullName>
    </alternativeName>
</protein>
<evidence type="ECO:0000256" key="9">
    <source>
        <dbReference type="ARBA" id="ARBA00031501"/>
    </source>
</evidence>
<evidence type="ECO:0000256" key="7">
    <source>
        <dbReference type="ARBA" id="ARBA00023277"/>
    </source>
</evidence>
<dbReference type="Pfam" id="PF02446">
    <property type="entry name" value="Glyco_hydro_77"/>
    <property type="match status" value="1"/>
</dbReference>
<organism evidence="11 12">
    <name type="scientific">Dongia sedimenti</name>
    <dbReference type="NCBI Taxonomy" id="3064282"/>
    <lineage>
        <taxon>Bacteria</taxon>
        <taxon>Pseudomonadati</taxon>
        <taxon>Pseudomonadota</taxon>
        <taxon>Alphaproteobacteria</taxon>
        <taxon>Rhodospirillales</taxon>
        <taxon>Dongiaceae</taxon>
        <taxon>Dongia</taxon>
    </lineage>
</organism>